<dbReference type="PANTHER" id="PTHR13002:SF1">
    <property type="entry name" value="COMPLEX I ASSEMBLY FACTOR TIMMDC1, MITOCHONDRIAL"/>
    <property type="match status" value="1"/>
</dbReference>
<keyword evidence="4 10" id="KW-1133">Transmembrane helix</keyword>
<dbReference type="OMA" id="SYMNFME"/>
<evidence type="ECO:0000313" key="11">
    <source>
        <dbReference type="Ensembl" id="ENSKMAP00000006689.1"/>
    </source>
</evidence>
<evidence type="ECO:0000256" key="2">
    <source>
        <dbReference type="ARBA" id="ARBA00008444"/>
    </source>
</evidence>
<evidence type="ECO:0000256" key="8">
    <source>
        <dbReference type="ARBA" id="ARBA00041344"/>
    </source>
</evidence>
<dbReference type="PANTHER" id="PTHR13002">
    <property type="entry name" value="C3ORF1 PROTEIN-RELATED"/>
    <property type="match status" value="1"/>
</dbReference>
<dbReference type="AlphaFoldDB" id="A0A3Q3A727"/>
<dbReference type="OrthoDB" id="5826189at2759"/>
<dbReference type="Ensembl" id="ENSKMAT00000006797.1">
    <property type="protein sequence ID" value="ENSKMAP00000006689.1"/>
    <property type="gene ID" value="ENSKMAG00000005069.1"/>
</dbReference>
<dbReference type="GO" id="GO:0005739">
    <property type="term" value="C:mitochondrion"/>
    <property type="evidence" value="ECO:0007669"/>
    <property type="project" value="TreeGrafter"/>
</dbReference>
<dbReference type="Pfam" id="PF02466">
    <property type="entry name" value="Tim17"/>
    <property type="match status" value="1"/>
</dbReference>
<comment type="function">
    <text evidence="6">Chaperone protein involved in the assembly of the mitochondrial NADH:ubiquinone oxidoreductase complex (complex I). Participates in constructing the membrane arm of complex I.</text>
</comment>
<reference evidence="11" key="2">
    <citation type="submission" date="2025-09" db="UniProtKB">
        <authorList>
            <consortium name="Ensembl"/>
        </authorList>
    </citation>
    <scope>IDENTIFICATION</scope>
</reference>
<comment type="similarity">
    <text evidence="2">Belongs to the Tim17/Tim22/Tim23 family.</text>
</comment>
<evidence type="ECO:0000256" key="6">
    <source>
        <dbReference type="ARBA" id="ARBA00037236"/>
    </source>
</evidence>
<comment type="subcellular location">
    <subcellularLocation>
        <location evidence="1">Membrane</location>
        <topology evidence="1">Multi-pass membrane protein</topology>
    </subcellularLocation>
</comment>
<dbReference type="GeneID" id="108245683"/>
<dbReference type="RefSeq" id="XP_017288277.1">
    <property type="nucleotide sequence ID" value="XM_017432788.3"/>
</dbReference>
<protein>
    <recommendedName>
        <fullName evidence="7">Complex I assembly factor TIMMDC1, mitochondrial</fullName>
    </recommendedName>
    <alternativeName>
        <fullName evidence="8">Translocase of inner mitochondrial membrane domain-containing protein 1</fullName>
    </alternativeName>
</protein>
<dbReference type="CTD" id="51300"/>
<feature type="transmembrane region" description="Helical" evidence="10">
    <location>
        <begin position="173"/>
        <end position="194"/>
    </location>
</feature>
<evidence type="ECO:0000256" key="3">
    <source>
        <dbReference type="ARBA" id="ARBA00022692"/>
    </source>
</evidence>
<feature type="transmembrane region" description="Helical" evidence="10">
    <location>
        <begin position="223"/>
        <end position="248"/>
    </location>
</feature>
<feature type="region of interest" description="Disordered" evidence="9">
    <location>
        <begin position="51"/>
        <end position="84"/>
    </location>
</feature>
<dbReference type="KEGG" id="kmr:108245683"/>
<proteinExistence type="inferred from homology"/>
<accession>A0A3Q3A727</accession>
<name>A0A3Q3A727_KRYMA</name>
<keyword evidence="12" id="KW-1185">Reference proteome</keyword>
<keyword evidence="3 10" id="KW-0812">Transmembrane</keyword>
<feature type="region of interest" description="Disordered" evidence="9">
    <location>
        <begin position="1"/>
        <end position="29"/>
    </location>
</feature>
<evidence type="ECO:0000256" key="9">
    <source>
        <dbReference type="SAM" id="MobiDB-lite"/>
    </source>
</evidence>
<dbReference type="GeneTree" id="ENSGT00390000013817"/>
<dbReference type="GO" id="GO:0032981">
    <property type="term" value="P:mitochondrial respiratory chain complex I assembly"/>
    <property type="evidence" value="ECO:0007669"/>
    <property type="project" value="InterPro"/>
</dbReference>
<organism evidence="11 12">
    <name type="scientific">Kryptolebias marmoratus</name>
    <name type="common">Mangrove killifish</name>
    <name type="synonym">Rivulus marmoratus</name>
    <dbReference type="NCBI Taxonomy" id="37003"/>
    <lineage>
        <taxon>Eukaryota</taxon>
        <taxon>Metazoa</taxon>
        <taxon>Chordata</taxon>
        <taxon>Craniata</taxon>
        <taxon>Vertebrata</taxon>
        <taxon>Euteleostomi</taxon>
        <taxon>Actinopterygii</taxon>
        <taxon>Neopterygii</taxon>
        <taxon>Teleostei</taxon>
        <taxon>Neoteleostei</taxon>
        <taxon>Acanthomorphata</taxon>
        <taxon>Ovalentaria</taxon>
        <taxon>Atherinomorphae</taxon>
        <taxon>Cyprinodontiformes</taxon>
        <taxon>Rivulidae</taxon>
        <taxon>Kryptolebias</taxon>
    </lineage>
</organism>
<evidence type="ECO:0000256" key="5">
    <source>
        <dbReference type="ARBA" id="ARBA00023136"/>
    </source>
</evidence>
<evidence type="ECO:0000256" key="10">
    <source>
        <dbReference type="SAM" id="Phobius"/>
    </source>
</evidence>
<reference evidence="11" key="1">
    <citation type="submission" date="2025-08" db="UniProtKB">
        <authorList>
            <consortium name="Ensembl"/>
        </authorList>
    </citation>
    <scope>IDENTIFICATION</scope>
</reference>
<evidence type="ECO:0000256" key="1">
    <source>
        <dbReference type="ARBA" id="ARBA00004141"/>
    </source>
</evidence>
<dbReference type="STRING" id="37003.ENSKMAP00000006689"/>
<evidence type="ECO:0000256" key="7">
    <source>
        <dbReference type="ARBA" id="ARBA00040778"/>
    </source>
</evidence>
<evidence type="ECO:0000256" key="4">
    <source>
        <dbReference type="ARBA" id="ARBA00022989"/>
    </source>
</evidence>
<dbReference type="GO" id="GO:0016020">
    <property type="term" value="C:membrane"/>
    <property type="evidence" value="ECO:0007669"/>
    <property type="project" value="UniProtKB-SubCell"/>
</dbReference>
<dbReference type="Proteomes" id="UP000264800">
    <property type="component" value="Unplaced"/>
</dbReference>
<dbReference type="InterPro" id="IPR055299">
    <property type="entry name" value="TIMMDC1"/>
</dbReference>
<dbReference type="RefSeq" id="XP_017288278.1">
    <property type="nucleotide sequence ID" value="XM_017432789.3"/>
</dbReference>
<keyword evidence="5 10" id="KW-0472">Membrane</keyword>
<sequence length="314" mass="34212">MHPEPRRTSFAPADSSPRGPMCTGPPRGPIQTAGPRFFCFLLPRVHAADVAAAPPPPSSSSSTSPASAPAPPPSTLPNNFSKPEFPDTGWERIKDLFSAAEGQSYPEELTNIVKLGILSAVTGFVYGGLPAARISRQQYIQVSQAEMYTGRVDAVRSAHNAALRGFVRYGWRWSWRVTLIATLFNCISTGLSVYRDKDAVSHYVAGGAITLGLYRFNLGPRGLVAGGTIGAVLGLPLGALVIGLQRLTGETYREKRRRERREIYELRLQEWAARLEVTDEFISSLNVSAQAEETRIQELLSLPQNKGVEQDSSS</sequence>
<evidence type="ECO:0000313" key="12">
    <source>
        <dbReference type="Proteomes" id="UP000264800"/>
    </source>
</evidence>